<dbReference type="Pfam" id="PF00168">
    <property type="entry name" value="C2"/>
    <property type="match status" value="1"/>
</dbReference>
<dbReference type="InterPro" id="IPR035892">
    <property type="entry name" value="C2_domain_sf"/>
</dbReference>
<evidence type="ECO:0000259" key="5">
    <source>
        <dbReference type="PROSITE" id="PS50004"/>
    </source>
</evidence>
<feature type="transmembrane region" description="Helical" evidence="4">
    <location>
        <begin position="67"/>
        <end position="90"/>
    </location>
</feature>
<evidence type="ECO:0000256" key="1">
    <source>
        <dbReference type="ARBA" id="ARBA00022723"/>
    </source>
</evidence>
<evidence type="ECO:0000313" key="6">
    <source>
        <dbReference type="EMBL" id="CAK0803360.1"/>
    </source>
</evidence>
<sequence length="465" mass="52801">MSLLPPGRSSRWQSFIPYIRRNTSFGSDTSGHGQHGGITKLLKYQKRFPTYWLQGSMTNTVLVLYRIYFVFVSLIIGLAFGMNLLMAWFIEWLQDLINLRDFYERQGGSYDYARLVIFFAVVSRCYVLIRLLSYLTCSATHFLYDMLGAAEFQLYRCCLTGKAAVVMDQATVPDSTSAFQACREADQIGVDRAPSDGQAPAAVMSRVDLQTTARAEKHLKMEPLWRLDFQMTWNTAWRWWLDLAVQAIIHLSLDVGPFAIVLWHALVRQRPANQVMRLCFGRGFSLYACWATTSHIVIFHIAWTLNDYVAKWWAFRRLWKTACERERAWGMYGVGGEDDPRQVSVTLVSATGLRAADSDGLSDPYCVCRIRGKSGYEFQTEPEPMELNPRWEHCQSMPVLVRGSTLEFEVWDHDILSADDILGTATLKLSSAECDLSEVVTTDLELGGHPEAQGSLRRSQKGNAA</sequence>
<accession>A0ABN9QBU2</accession>
<evidence type="ECO:0000256" key="2">
    <source>
        <dbReference type="ARBA" id="ARBA00022837"/>
    </source>
</evidence>
<dbReference type="Gene3D" id="2.60.40.150">
    <property type="entry name" value="C2 domain"/>
    <property type="match status" value="1"/>
</dbReference>
<dbReference type="SMART" id="SM00239">
    <property type="entry name" value="C2"/>
    <property type="match status" value="1"/>
</dbReference>
<evidence type="ECO:0000256" key="4">
    <source>
        <dbReference type="SAM" id="Phobius"/>
    </source>
</evidence>
<feature type="transmembrane region" description="Helical" evidence="4">
    <location>
        <begin position="111"/>
        <end position="129"/>
    </location>
</feature>
<keyword evidence="4" id="KW-0472">Membrane</keyword>
<keyword evidence="1" id="KW-0479">Metal-binding</keyword>
<feature type="transmembrane region" description="Helical" evidence="4">
    <location>
        <begin position="284"/>
        <end position="303"/>
    </location>
</feature>
<dbReference type="PROSITE" id="PS50004">
    <property type="entry name" value="C2"/>
    <property type="match status" value="1"/>
</dbReference>
<dbReference type="Proteomes" id="UP001189429">
    <property type="component" value="Unassembled WGS sequence"/>
</dbReference>
<keyword evidence="4" id="KW-1133">Transmembrane helix</keyword>
<keyword evidence="4" id="KW-0812">Transmembrane</keyword>
<reference evidence="6" key="1">
    <citation type="submission" date="2023-10" db="EMBL/GenBank/DDBJ databases">
        <authorList>
            <person name="Chen Y."/>
            <person name="Shah S."/>
            <person name="Dougan E. K."/>
            <person name="Thang M."/>
            <person name="Chan C."/>
        </authorList>
    </citation>
    <scope>NUCLEOTIDE SEQUENCE [LARGE SCALE GENOMIC DNA]</scope>
</reference>
<gene>
    <name evidence="6" type="ORF">PCOR1329_LOCUS10552</name>
</gene>
<name>A0ABN9QBU2_9DINO</name>
<dbReference type="EMBL" id="CAUYUJ010003000">
    <property type="protein sequence ID" value="CAK0803360.1"/>
    <property type="molecule type" value="Genomic_DNA"/>
</dbReference>
<keyword evidence="7" id="KW-1185">Reference proteome</keyword>
<protein>
    <recommendedName>
        <fullName evidence="5">C2 domain-containing protein</fullName>
    </recommendedName>
</protein>
<keyword evidence="2" id="KW-0106">Calcium</keyword>
<dbReference type="SUPFAM" id="SSF49562">
    <property type="entry name" value="C2 domain (Calcium/lipid-binding domain, CaLB)"/>
    <property type="match status" value="1"/>
</dbReference>
<evidence type="ECO:0000313" key="7">
    <source>
        <dbReference type="Proteomes" id="UP001189429"/>
    </source>
</evidence>
<dbReference type="PANTHER" id="PTHR45911:SF4">
    <property type="entry name" value="MULTIPLE C2 AND TRANSMEMBRANE DOMAIN-CONTAINING PROTEIN"/>
    <property type="match status" value="1"/>
</dbReference>
<organism evidence="6 7">
    <name type="scientific">Prorocentrum cordatum</name>
    <dbReference type="NCBI Taxonomy" id="2364126"/>
    <lineage>
        <taxon>Eukaryota</taxon>
        <taxon>Sar</taxon>
        <taxon>Alveolata</taxon>
        <taxon>Dinophyceae</taxon>
        <taxon>Prorocentrales</taxon>
        <taxon>Prorocentraceae</taxon>
        <taxon>Prorocentrum</taxon>
    </lineage>
</organism>
<dbReference type="InterPro" id="IPR000008">
    <property type="entry name" value="C2_dom"/>
</dbReference>
<feature type="region of interest" description="Disordered" evidence="3">
    <location>
        <begin position="445"/>
        <end position="465"/>
    </location>
</feature>
<feature type="domain" description="C2" evidence="5">
    <location>
        <begin position="322"/>
        <end position="443"/>
    </location>
</feature>
<dbReference type="CDD" id="cd00030">
    <property type="entry name" value="C2"/>
    <property type="match status" value="1"/>
</dbReference>
<dbReference type="PANTHER" id="PTHR45911">
    <property type="entry name" value="C2 DOMAIN-CONTAINING PROTEIN"/>
    <property type="match status" value="1"/>
</dbReference>
<proteinExistence type="predicted"/>
<comment type="caution">
    <text evidence="6">The sequence shown here is derived from an EMBL/GenBank/DDBJ whole genome shotgun (WGS) entry which is preliminary data.</text>
</comment>
<evidence type="ECO:0000256" key="3">
    <source>
        <dbReference type="SAM" id="MobiDB-lite"/>
    </source>
</evidence>